<comment type="cofactor">
    <cofactor evidence="1 5">
        <name>pyridoxal 5'-phosphate</name>
        <dbReference type="ChEBI" id="CHEBI:597326"/>
    </cofactor>
</comment>
<dbReference type="InterPro" id="IPR004839">
    <property type="entry name" value="Aminotransferase_I/II_large"/>
</dbReference>
<evidence type="ECO:0000256" key="2">
    <source>
        <dbReference type="ARBA" id="ARBA00022576"/>
    </source>
</evidence>
<dbReference type="Pfam" id="PF00155">
    <property type="entry name" value="Aminotran_1_2"/>
    <property type="match status" value="1"/>
</dbReference>
<dbReference type="PANTHER" id="PTHR43643:SF3">
    <property type="entry name" value="HISTIDINOL-PHOSPHATE AMINOTRANSFERASE"/>
    <property type="match status" value="1"/>
</dbReference>
<dbReference type="EC" id="2.6.1.-" evidence="7"/>
<dbReference type="EMBL" id="WEGK01000020">
    <property type="protein sequence ID" value="MQY23490.1"/>
    <property type="molecule type" value="Genomic_DNA"/>
</dbReference>
<dbReference type="GO" id="GO:0008483">
    <property type="term" value="F:transaminase activity"/>
    <property type="evidence" value="ECO:0007669"/>
    <property type="project" value="UniProtKB-KW"/>
</dbReference>
<dbReference type="PROSITE" id="PS00599">
    <property type="entry name" value="AA_TRANSFER_CLASS_2"/>
    <property type="match status" value="1"/>
</dbReference>
<dbReference type="SUPFAM" id="SSF53383">
    <property type="entry name" value="PLP-dependent transferases"/>
    <property type="match status" value="1"/>
</dbReference>
<evidence type="ECO:0000256" key="1">
    <source>
        <dbReference type="ARBA" id="ARBA00001933"/>
    </source>
</evidence>
<organism evidence="7 8">
    <name type="scientific">Nocardia macrotermitis</name>
    <dbReference type="NCBI Taxonomy" id="2585198"/>
    <lineage>
        <taxon>Bacteria</taxon>
        <taxon>Bacillati</taxon>
        <taxon>Actinomycetota</taxon>
        <taxon>Actinomycetes</taxon>
        <taxon>Mycobacteriales</taxon>
        <taxon>Nocardiaceae</taxon>
        <taxon>Nocardia</taxon>
    </lineage>
</organism>
<keyword evidence="3 7" id="KW-0808">Transferase</keyword>
<keyword evidence="2 7" id="KW-0032">Aminotransferase</keyword>
<comment type="caution">
    <text evidence="7">The sequence shown here is derived from an EMBL/GenBank/DDBJ whole genome shotgun (WGS) entry which is preliminary data.</text>
</comment>
<reference evidence="7 8" key="1">
    <citation type="submission" date="2019-10" db="EMBL/GenBank/DDBJ databases">
        <title>Nocardia macrotermitis sp. nov. and Nocardia aurantia sp. nov., isolated from the gut of fungus growing-termite Macrotermes natalensis.</title>
        <authorList>
            <person name="Benndorf R."/>
            <person name="Schwitalla J."/>
            <person name="Martin K."/>
            <person name="De Beer W."/>
            <person name="Kaster A.-K."/>
            <person name="Vollmers J."/>
            <person name="Poulsen M."/>
            <person name="Beemelmanns C."/>
        </authorList>
    </citation>
    <scope>NUCLEOTIDE SEQUENCE [LARGE SCALE GENOMIC DNA]</scope>
    <source>
        <strain evidence="7 8">RB20</strain>
    </source>
</reference>
<evidence type="ECO:0000256" key="3">
    <source>
        <dbReference type="ARBA" id="ARBA00022679"/>
    </source>
</evidence>
<dbReference type="OrthoDB" id="9809616at2"/>
<evidence type="ECO:0000256" key="4">
    <source>
        <dbReference type="ARBA" id="ARBA00022898"/>
    </source>
</evidence>
<dbReference type="InterPro" id="IPR050106">
    <property type="entry name" value="HistidinolP_aminotransfase"/>
</dbReference>
<dbReference type="InterPro" id="IPR001917">
    <property type="entry name" value="Aminotrans_II_pyridoxalP_BS"/>
</dbReference>
<dbReference type="Proteomes" id="UP000438448">
    <property type="component" value="Unassembled WGS sequence"/>
</dbReference>
<dbReference type="InterPro" id="IPR015421">
    <property type="entry name" value="PyrdxlP-dep_Trfase_major"/>
</dbReference>
<evidence type="ECO:0000313" key="7">
    <source>
        <dbReference type="EMBL" id="MQY23490.1"/>
    </source>
</evidence>
<proteinExistence type="inferred from homology"/>
<dbReference type="AlphaFoldDB" id="A0A7K0DCI5"/>
<sequence>MSTHVSGDESRPFVVRGGGKWAVRHGTRRHDRGAGERRFDLTLSENPFPPLPSVIEALNCALAHANRYPEFLPERLPRMIADRVGVDADQVVVGAGATGVALQIMQTVAGPGRAMVFAAPTFDGYPLMAAMAGLESIAVPLDSSGRQDLWGMARAIGERTALVAVCRPHNPTGTVAAASELKAFLFGVPRHIPVILDEAYAEFLSVEELLDPLELIARYPNLLVLRTFSKAYGLAGLRIGYAFGHRDLIRRVRRLQVPFGMPETATAAVAASYAATSELSERVLRITIERELLRTSLRRNGIRIPRSRGNFLYLPGPGMVETLARAGIAAKGYPDGSARIAVGDAAAGRAVERALCGPTLVRSDRARIEESGAWSLTAPAAYPSVPPDDCSVDHP</sequence>
<accession>A0A7K0DCI5</accession>
<dbReference type="Gene3D" id="3.90.1150.10">
    <property type="entry name" value="Aspartate Aminotransferase, domain 1"/>
    <property type="match status" value="1"/>
</dbReference>
<dbReference type="InterPro" id="IPR015424">
    <property type="entry name" value="PyrdxlP-dep_Trfase"/>
</dbReference>
<evidence type="ECO:0000256" key="5">
    <source>
        <dbReference type="RuleBase" id="RU003693"/>
    </source>
</evidence>
<evidence type="ECO:0000313" key="8">
    <source>
        <dbReference type="Proteomes" id="UP000438448"/>
    </source>
</evidence>
<evidence type="ECO:0000259" key="6">
    <source>
        <dbReference type="Pfam" id="PF00155"/>
    </source>
</evidence>
<keyword evidence="4 5" id="KW-0663">Pyridoxal phosphate</keyword>
<gene>
    <name evidence="7" type="primary">pat_2</name>
    <name evidence="7" type="ORF">NRB20_66200</name>
</gene>
<comment type="similarity">
    <text evidence="5">Belongs to the class-II pyridoxal-phosphate-dependent aminotransferase family.</text>
</comment>
<feature type="domain" description="Aminotransferase class I/classII large" evidence="6">
    <location>
        <begin position="40"/>
        <end position="320"/>
    </location>
</feature>
<dbReference type="CDD" id="cd00609">
    <property type="entry name" value="AAT_like"/>
    <property type="match status" value="1"/>
</dbReference>
<dbReference type="Gene3D" id="3.40.640.10">
    <property type="entry name" value="Type I PLP-dependent aspartate aminotransferase-like (Major domain)"/>
    <property type="match status" value="1"/>
</dbReference>
<name>A0A7K0DCI5_9NOCA</name>
<dbReference type="PANTHER" id="PTHR43643">
    <property type="entry name" value="HISTIDINOL-PHOSPHATE AMINOTRANSFERASE 2"/>
    <property type="match status" value="1"/>
</dbReference>
<protein>
    <submittedName>
        <fullName evidence="7">Putative phenylalanine aminotransferase</fullName>
        <ecNumber evidence="7">2.6.1.-</ecNumber>
    </submittedName>
</protein>
<dbReference type="GO" id="GO:0030170">
    <property type="term" value="F:pyridoxal phosphate binding"/>
    <property type="evidence" value="ECO:0007669"/>
    <property type="project" value="InterPro"/>
</dbReference>
<dbReference type="RefSeq" id="WP_153415262.1">
    <property type="nucleotide sequence ID" value="NZ_WEGK01000020.1"/>
</dbReference>
<keyword evidence="8" id="KW-1185">Reference proteome</keyword>
<dbReference type="InterPro" id="IPR015422">
    <property type="entry name" value="PyrdxlP-dep_Trfase_small"/>
</dbReference>